<feature type="transmembrane region" description="Helical" evidence="1">
    <location>
        <begin position="12"/>
        <end position="35"/>
    </location>
</feature>
<protein>
    <submittedName>
        <fullName evidence="2">Arg-Lys translocation region protein phosphatase</fullName>
    </submittedName>
</protein>
<keyword evidence="3" id="KW-1185">Reference proteome</keyword>
<evidence type="ECO:0000313" key="3">
    <source>
        <dbReference type="Proteomes" id="UP000298264"/>
    </source>
</evidence>
<proteinExistence type="predicted"/>
<name>A0A4R9LRV7_9LEPT</name>
<accession>A0A4R9LRV7</accession>
<evidence type="ECO:0000313" key="2">
    <source>
        <dbReference type="EMBL" id="TGN13760.1"/>
    </source>
</evidence>
<evidence type="ECO:0000256" key="1">
    <source>
        <dbReference type="SAM" id="Phobius"/>
    </source>
</evidence>
<dbReference type="InterPro" id="IPR030912">
    <property type="entry name" value="RK_trnsloc_Pase"/>
</dbReference>
<keyword evidence="1" id="KW-0812">Transmembrane</keyword>
<sequence length="369" mass="41495">MNIRKLSVRTKIPILLGLFSFCLFLILFLVSEFAFRHWQNPTGKSTIAFKMLGLYLSLIFAGCVSGLAYYLLGFIYKIFRHIASEIQHKDPSASEDRADEFTEETSIIRSIKLALFQAGNGTLGGIGSEDPNWVETKATSLLRLMPDIELKKIHGWDVSAYPSVVRHANSDYMRILKTKDGFVGILAGHLEAGITEASERLFVHGIISSFIDTQDTTAHVLTKIETALRNLNLTGLKLSLFGIGAEKDKLQFLHFMDMPVFQFSKQGIQVIEGSGDDSWHAMHDHVFSVADGIEVGDYLVWGSDRTLQEFGLTSFEIMEEFVDYLLDLNPNSSREMLLAIAKKMQGLGKERNLTNPLENLSIFVFRRTK</sequence>
<keyword evidence="1" id="KW-0472">Membrane</keyword>
<comment type="caution">
    <text evidence="2">The sequence shown here is derived from an EMBL/GenBank/DDBJ whole genome shotgun (WGS) entry which is preliminary data.</text>
</comment>
<feature type="transmembrane region" description="Helical" evidence="1">
    <location>
        <begin position="47"/>
        <end position="72"/>
    </location>
</feature>
<gene>
    <name evidence="2" type="ORF">EHS11_03280</name>
</gene>
<dbReference type="EMBL" id="RQHV01000023">
    <property type="protein sequence ID" value="TGN13760.1"/>
    <property type="molecule type" value="Genomic_DNA"/>
</dbReference>
<dbReference type="Proteomes" id="UP000298264">
    <property type="component" value="Unassembled WGS sequence"/>
</dbReference>
<dbReference type="OrthoDB" id="338957at2"/>
<dbReference type="NCBIfam" id="TIGR04400">
    <property type="entry name" value="RK_trnsloc_Pase"/>
    <property type="match status" value="1"/>
</dbReference>
<organism evidence="2 3">
    <name type="scientific">Leptospira ilyithenensis</name>
    <dbReference type="NCBI Taxonomy" id="2484901"/>
    <lineage>
        <taxon>Bacteria</taxon>
        <taxon>Pseudomonadati</taxon>
        <taxon>Spirochaetota</taxon>
        <taxon>Spirochaetia</taxon>
        <taxon>Leptospirales</taxon>
        <taxon>Leptospiraceae</taxon>
        <taxon>Leptospira</taxon>
    </lineage>
</organism>
<keyword evidence="1" id="KW-1133">Transmembrane helix</keyword>
<reference evidence="2" key="1">
    <citation type="journal article" date="2019" name="PLoS Negl. Trop. Dis.">
        <title>Revisiting the worldwide diversity of Leptospira species in the environment.</title>
        <authorList>
            <person name="Vincent A.T."/>
            <person name="Schiettekatte O."/>
            <person name="Bourhy P."/>
            <person name="Veyrier F.J."/>
            <person name="Picardeau M."/>
        </authorList>
    </citation>
    <scope>NUCLEOTIDE SEQUENCE [LARGE SCALE GENOMIC DNA]</scope>
    <source>
        <strain evidence="2">201400974</strain>
    </source>
</reference>
<dbReference type="AlphaFoldDB" id="A0A4R9LRV7"/>
<dbReference type="RefSeq" id="WP_135762991.1">
    <property type="nucleotide sequence ID" value="NZ_RQHV01000023.1"/>
</dbReference>